<evidence type="ECO:0000259" key="1">
    <source>
        <dbReference type="Pfam" id="PF00149"/>
    </source>
</evidence>
<dbReference type="GeneID" id="66978010"/>
<evidence type="ECO:0000313" key="2">
    <source>
        <dbReference type="EMBL" id="BCR83651.1"/>
    </source>
</evidence>
<name>A0A7R7VFF7_ASPCH</name>
<dbReference type="PANTHER" id="PTHR12905">
    <property type="entry name" value="METALLOPHOSPHOESTERASE"/>
    <property type="match status" value="1"/>
</dbReference>
<dbReference type="CDD" id="cd07379">
    <property type="entry name" value="MPP_239FB"/>
    <property type="match status" value="1"/>
</dbReference>
<organism evidence="2 3">
    <name type="scientific">Aspergillus chevalieri</name>
    <name type="common">Eurotium chevalieri</name>
    <dbReference type="NCBI Taxonomy" id="182096"/>
    <lineage>
        <taxon>Eukaryota</taxon>
        <taxon>Fungi</taxon>
        <taxon>Dikarya</taxon>
        <taxon>Ascomycota</taxon>
        <taxon>Pezizomycotina</taxon>
        <taxon>Eurotiomycetes</taxon>
        <taxon>Eurotiomycetidae</taxon>
        <taxon>Eurotiales</taxon>
        <taxon>Aspergillaceae</taxon>
        <taxon>Aspergillus</taxon>
        <taxon>Aspergillus subgen. Aspergillus</taxon>
    </lineage>
</organism>
<dbReference type="InterPro" id="IPR004843">
    <property type="entry name" value="Calcineurin-like_PHP"/>
</dbReference>
<dbReference type="InterPro" id="IPR029052">
    <property type="entry name" value="Metallo-depent_PP-like"/>
</dbReference>
<dbReference type="KEGG" id="ache:ACHE_11053S"/>
<dbReference type="PANTHER" id="PTHR12905:SF16">
    <property type="entry name" value="SER_THR PROTEIN PHOSPHATASE FAMILY PROTEIN (AFU_ORTHOLOGUE AFUA_1G06000)"/>
    <property type="match status" value="1"/>
</dbReference>
<dbReference type="RefSeq" id="XP_043132173.1">
    <property type="nucleotide sequence ID" value="XM_043275580.1"/>
</dbReference>
<dbReference type="Pfam" id="PF00149">
    <property type="entry name" value="Metallophos"/>
    <property type="match status" value="1"/>
</dbReference>
<evidence type="ECO:0000313" key="3">
    <source>
        <dbReference type="Proteomes" id="UP000637239"/>
    </source>
</evidence>
<reference evidence="2" key="1">
    <citation type="submission" date="2021-01" db="EMBL/GenBank/DDBJ databases">
        <authorList>
            <consortium name="Aspergillus chevalieri M1 genome sequencing consortium"/>
            <person name="Kazuki M."/>
            <person name="Futagami T."/>
        </authorList>
    </citation>
    <scope>NUCLEOTIDE SEQUENCE</scope>
    <source>
        <strain evidence="2">M1</strain>
    </source>
</reference>
<dbReference type="SUPFAM" id="SSF56300">
    <property type="entry name" value="Metallo-dependent phosphatases"/>
    <property type="match status" value="1"/>
</dbReference>
<reference evidence="2" key="2">
    <citation type="submission" date="2021-02" db="EMBL/GenBank/DDBJ databases">
        <title>Aspergillus chevalieri M1 genome sequence.</title>
        <authorList>
            <person name="Kadooka C."/>
            <person name="Mori K."/>
            <person name="Futagami T."/>
        </authorList>
    </citation>
    <scope>NUCLEOTIDE SEQUENCE</scope>
    <source>
        <strain evidence="2">M1</strain>
    </source>
</reference>
<dbReference type="AlphaFoldDB" id="A0A7R7VFF7"/>
<gene>
    <name evidence="2" type="ORF">ACHE_11053S</name>
</gene>
<dbReference type="InterPro" id="IPR051693">
    <property type="entry name" value="UPF0046_metallophosphoest"/>
</dbReference>
<dbReference type="EMBL" id="AP024416">
    <property type="protein sequence ID" value="BCR83651.1"/>
    <property type="molecule type" value="Genomic_DNA"/>
</dbReference>
<dbReference type="Gene3D" id="3.60.21.10">
    <property type="match status" value="1"/>
</dbReference>
<dbReference type="Proteomes" id="UP000637239">
    <property type="component" value="Chromosome 1"/>
</dbReference>
<protein>
    <recommendedName>
        <fullName evidence="1">Calcineurin-like phosphoesterase domain-containing protein</fullName>
    </recommendedName>
</protein>
<proteinExistence type="predicted"/>
<accession>A0A7R7VFF7</accession>
<dbReference type="GO" id="GO:0016787">
    <property type="term" value="F:hydrolase activity"/>
    <property type="evidence" value="ECO:0007669"/>
    <property type="project" value="InterPro"/>
</dbReference>
<sequence>MHRKTRFVCVSDTHAYTPAEAGFKLPAGDVLIHAGDLTNHGSLSELRRTIDWIAKSDYEVKIIVAGNHDLTLDPTFYARHGTGLQKDHLEDPQECIEAITKASSSILYLRHESAVVRLSRPDGPKTVFKVFASPYSPSNGNWAFGYETADADALWGQIPRDTDLVVAHTPPYSHRDNRATGGLVGCAALRQVLQRVRPKLAVCGHVHESRGYERVRWISAGETDPAAKDQVVVVPGVLPSPGSKKQSLVDLTGKKAPRLDNLWSWAHGNCTTPRMKDRSLVSGSGSGSATDGNRLAMEKRQMTEYEGGGDHDDSDHAIRAQAQRQETCIVNAAIMGTSWPHRGGKRFNTPIVVDLELPMQKELSLDEDPGYDKQ</sequence>
<keyword evidence="3" id="KW-1185">Reference proteome</keyword>
<feature type="domain" description="Calcineurin-like phosphoesterase" evidence="1">
    <location>
        <begin position="6"/>
        <end position="208"/>
    </location>
</feature>